<dbReference type="EMBL" id="JAUJYO010000013">
    <property type="protein sequence ID" value="KAK1299998.1"/>
    <property type="molecule type" value="Genomic_DNA"/>
</dbReference>
<gene>
    <name evidence="1" type="ORF">QJS10_CPB13g01601</name>
</gene>
<reference evidence="1" key="1">
    <citation type="journal article" date="2023" name="Nat. Commun.">
        <title>Diploid and tetraploid genomes of Acorus and the evolution of monocots.</title>
        <authorList>
            <person name="Ma L."/>
            <person name="Liu K.W."/>
            <person name="Li Z."/>
            <person name="Hsiao Y.Y."/>
            <person name="Qi Y."/>
            <person name="Fu T."/>
            <person name="Tang G.D."/>
            <person name="Zhang D."/>
            <person name="Sun W.H."/>
            <person name="Liu D.K."/>
            <person name="Li Y."/>
            <person name="Chen G.Z."/>
            <person name="Liu X.D."/>
            <person name="Liao X.Y."/>
            <person name="Jiang Y.T."/>
            <person name="Yu X."/>
            <person name="Hao Y."/>
            <person name="Huang J."/>
            <person name="Zhao X.W."/>
            <person name="Ke S."/>
            <person name="Chen Y.Y."/>
            <person name="Wu W.L."/>
            <person name="Hsu J.L."/>
            <person name="Lin Y.F."/>
            <person name="Huang M.D."/>
            <person name="Li C.Y."/>
            <person name="Huang L."/>
            <person name="Wang Z.W."/>
            <person name="Zhao X."/>
            <person name="Zhong W.Y."/>
            <person name="Peng D.H."/>
            <person name="Ahmad S."/>
            <person name="Lan S."/>
            <person name="Zhang J.S."/>
            <person name="Tsai W.C."/>
            <person name="Van de Peer Y."/>
            <person name="Liu Z.J."/>
        </authorList>
    </citation>
    <scope>NUCLEOTIDE SEQUENCE</scope>
    <source>
        <strain evidence="1">CP</strain>
    </source>
</reference>
<keyword evidence="2" id="KW-1185">Reference proteome</keyword>
<proteinExistence type="predicted"/>
<evidence type="ECO:0000313" key="2">
    <source>
        <dbReference type="Proteomes" id="UP001180020"/>
    </source>
</evidence>
<accession>A0AAV9DFW8</accession>
<comment type="caution">
    <text evidence="1">The sequence shown here is derived from an EMBL/GenBank/DDBJ whole genome shotgun (WGS) entry which is preliminary data.</text>
</comment>
<dbReference type="Proteomes" id="UP001180020">
    <property type="component" value="Unassembled WGS sequence"/>
</dbReference>
<evidence type="ECO:0000313" key="1">
    <source>
        <dbReference type="EMBL" id="KAK1299998.1"/>
    </source>
</evidence>
<reference evidence="1" key="2">
    <citation type="submission" date="2023-06" db="EMBL/GenBank/DDBJ databases">
        <authorList>
            <person name="Ma L."/>
            <person name="Liu K.-W."/>
            <person name="Li Z."/>
            <person name="Hsiao Y.-Y."/>
            <person name="Qi Y."/>
            <person name="Fu T."/>
            <person name="Tang G."/>
            <person name="Zhang D."/>
            <person name="Sun W.-H."/>
            <person name="Liu D.-K."/>
            <person name="Li Y."/>
            <person name="Chen G.-Z."/>
            <person name="Liu X.-D."/>
            <person name="Liao X.-Y."/>
            <person name="Jiang Y.-T."/>
            <person name="Yu X."/>
            <person name="Hao Y."/>
            <person name="Huang J."/>
            <person name="Zhao X.-W."/>
            <person name="Ke S."/>
            <person name="Chen Y.-Y."/>
            <person name="Wu W.-L."/>
            <person name="Hsu J.-L."/>
            <person name="Lin Y.-F."/>
            <person name="Huang M.-D."/>
            <person name="Li C.-Y."/>
            <person name="Huang L."/>
            <person name="Wang Z.-W."/>
            <person name="Zhao X."/>
            <person name="Zhong W.-Y."/>
            <person name="Peng D.-H."/>
            <person name="Ahmad S."/>
            <person name="Lan S."/>
            <person name="Zhang J.-S."/>
            <person name="Tsai W.-C."/>
            <person name="Van De Peer Y."/>
            <person name="Liu Z.-J."/>
        </authorList>
    </citation>
    <scope>NUCLEOTIDE SEQUENCE</scope>
    <source>
        <strain evidence="1">CP</strain>
        <tissue evidence="1">Leaves</tissue>
    </source>
</reference>
<protein>
    <submittedName>
        <fullName evidence="1">Uncharacterized protein</fullName>
    </submittedName>
</protein>
<dbReference type="AlphaFoldDB" id="A0AAV9DFW8"/>
<organism evidence="1 2">
    <name type="scientific">Acorus calamus</name>
    <name type="common">Sweet flag</name>
    <dbReference type="NCBI Taxonomy" id="4465"/>
    <lineage>
        <taxon>Eukaryota</taxon>
        <taxon>Viridiplantae</taxon>
        <taxon>Streptophyta</taxon>
        <taxon>Embryophyta</taxon>
        <taxon>Tracheophyta</taxon>
        <taxon>Spermatophyta</taxon>
        <taxon>Magnoliopsida</taxon>
        <taxon>Liliopsida</taxon>
        <taxon>Acoraceae</taxon>
        <taxon>Acorus</taxon>
    </lineage>
</organism>
<sequence>MIPPAASEACETMYFELRLTNNSTMPLDGAILVHLIYPRNLGIVCFAKSVTCLTISF</sequence>
<name>A0AAV9DFW8_ACOCL</name>